<dbReference type="InterPro" id="IPR036950">
    <property type="entry name" value="PBP_transglycosylase"/>
</dbReference>
<dbReference type="Gene3D" id="1.10.3810.10">
    <property type="entry name" value="Biosynthetic peptidoglycan transglycosylase-like"/>
    <property type="match status" value="1"/>
</dbReference>
<evidence type="ECO:0000256" key="13">
    <source>
        <dbReference type="ARBA" id="ARBA00049902"/>
    </source>
</evidence>
<dbReference type="AlphaFoldDB" id="A0A4R4RPR4"/>
<gene>
    <name evidence="18" type="ORF">E1212_10705</name>
</gene>
<comment type="catalytic activity">
    <reaction evidence="13">
        <text>[GlcNAc-(1-&gt;4)-Mur2Ac(oyl-L-Ala-gamma-D-Glu-L-Lys-D-Ala-D-Ala)](n)-di-trans,octa-cis-undecaprenyl diphosphate + beta-D-GlcNAc-(1-&gt;4)-Mur2Ac(oyl-L-Ala-gamma-D-Glu-L-Lys-D-Ala-D-Ala)-di-trans,octa-cis-undecaprenyl diphosphate = [GlcNAc-(1-&gt;4)-Mur2Ac(oyl-L-Ala-gamma-D-Glu-L-Lys-D-Ala-D-Ala)](n+1)-di-trans,octa-cis-undecaprenyl diphosphate + di-trans,octa-cis-undecaprenyl diphosphate + H(+)</text>
        <dbReference type="Rhea" id="RHEA:23708"/>
        <dbReference type="Rhea" id="RHEA-COMP:9602"/>
        <dbReference type="Rhea" id="RHEA-COMP:9603"/>
        <dbReference type="ChEBI" id="CHEBI:15378"/>
        <dbReference type="ChEBI" id="CHEBI:58405"/>
        <dbReference type="ChEBI" id="CHEBI:60033"/>
        <dbReference type="ChEBI" id="CHEBI:78435"/>
        <dbReference type="EC" id="2.4.99.28"/>
    </reaction>
</comment>
<dbReference type="Gene3D" id="3.40.710.10">
    <property type="entry name" value="DD-peptidase/beta-lactamase superfamily"/>
    <property type="match status" value="1"/>
</dbReference>
<keyword evidence="15" id="KW-0472">Membrane</keyword>
<evidence type="ECO:0000256" key="12">
    <source>
        <dbReference type="ARBA" id="ARBA00034000"/>
    </source>
</evidence>
<comment type="similarity">
    <text evidence="2">In the N-terminal section; belongs to the glycosyltransferase 51 family.</text>
</comment>
<evidence type="ECO:0000256" key="14">
    <source>
        <dbReference type="SAM" id="MobiDB-lite"/>
    </source>
</evidence>
<keyword evidence="11" id="KW-0961">Cell wall biogenesis/degradation</keyword>
<evidence type="ECO:0000256" key="9">
    <source>
        <dbReference type="ARBA" id="ARBA00022984"/>
    </source>
</evidence>
<accession>A0A4R4RPR4</accession>
<evidence type="ECO:0000256" key="3">
    <source>
        <dbReference type="ARBA" id="ARBA00022645"/>
    </source>
</evidence>
<dbReference type="Proteomes" id="UP000295621">
    <property type="component" value="Unassembled WGS sequence"/>
</dbReference>
<keyword evidence="15" id="KW-1133">Transmembrane helix</keyword>
<dbReference type="PANTHER" id="PTHR32282:SF34">
    <property type="entry name" value="PENICILLIN-BINDING PROTEIN 1A"/>
    <property type="match status" value="1"/>
</dbReference>
<dbReference type="GO" id="GO:0008955">
    <property type="term" value="F:peptidoglycan glycosyltransferase activity"/>
    <property type="evidence" value="ECO:0007669"/>
    <property type="project" value="UniProtKB-EC"/>
</dbReference>
<evidence type="ECO:0000256" key="6">
    <source>
        <dbReference type="ARBA" id="ARBA00022679"/>
    </source>
</evidence>
<dbReference type="InterPro" id="IPR023346">
    <property type="entry name" value="Lysozyme-like_dom_sf"/>
</dbReference>
<keyword evidence="8" id="KW-0133">Cell shape</keyword>
<keyword evidence="3" id="KW-0121">Carboxypeptidase</keyword>
<feature type="compositionally biased region" description="Polar residues" evidence="14">
    <location>
        <begin position="849"/>
        <end position="858"/>
    </location>
</feature>
<dbReference type="FunFam" id="1.10.3810.10:FF:000001">
    <property type="entry name" value="Penicillin-binding protein 1A"/>
    <property type="match status" value="1"/>
</dbReference>
<proteinExistence type="inferred from homology"/>
<dbReference type="InterPro" id="IPR001264">
    <property type="entry name" value="Glyco_trans_51"/>
</dbReference>
<feature type="compositionally biased region" description="Gly residues" evidence="14">
    <location>
        <begin position="1"/>
        <end position="11"/>
    </location>
</feature>
<keyword evidence="10" id="KW-0511">Multifunctional enzyme</keyword>
<dbReference type="GO" id="GO:0009252">
    <property type="term" value="P:peptidoglycan biosynthetic process"/>
    <property type="evidence" value="ECO:0007669"/>
    <property type="project" value="UniProtKB-KW"/>
</dbReference>
<dbReference type="GO" id="GO:0008658">
    <property type="term" value="F:penicillin binding"/>
    <property type="evidence" value="ECO:0007669"/>
    <property type="project" value="InterPro"/>
</dbReference>
<dbReference type="GO" id="GO:0006508">
    <property type="term" value="P:proteolysis"/>
    <property type="evidence" value="ECO:0007669"/>
    <property type="project" value="UniProtKB-KW"/>
</dbReference>
<feature type="region of interest" description="Disordered" evidence="14">
    <location>
        <begin position="689"/>
        <end position="858"/>
    </location>
</feature>
<protein>
    <submittedName>
        <fullName evidence="18">Penicillin-binding protein</fullName>
    </submittedName>
</protein>
<feature type="compositionally biased region" description="Basic and acidic residues" evidence="14">
    <location>
        <begin position="711"/>
        <end position="721"/>
    </location>
</feature>
<dbReference type="OrthoDB" id="9766909at2"/>
<evidence type="ECO:0000256" key="10">
    <source>
        <dbReference type="ARBA" id="ARBA00023268"/>
    </source>
</evidence>
<keyword evidence="9" id="KW-0573">Peptidoglycan synthesis</keyword>
<dbReference type="InterPro" id="IPR050396">
    <property type="entry name" value="Glycosyltr_51/Transpeptidase"/>
</dbReference>
<comment type="caution">
    <text evidence="18">The sequence shown here is derived from an EMBL/GenBank/DDBJ whole genome shotgun (WGS) entry which is preliminary data.</text>
</comment>
<dbReference type="InterPro" id="IPR012338">
    <property type="entry name" value="Beta-lactam/transpept-like"/>
</dbReference>
<keyword evidence="6" id="KW-0808">Transferase</keyword>
<comment type="similarity">
    <text evidence="1">In the C-terminal section; belongs to the transpeptidase family.</text>
</comment>
<evidence type="ECO:0000256" key="1">
    <source>
        <dbReference type="ARBA" id="ARBA00007090"/>
    </source>
</evidence>
<keyword evidence="15" id="KW-0812">Transmembrane</keyword>
<dbReference type="SUPFAM" id="SSF56601">
    <property type="entry name" value="beta-lactamase/transpeptidase-like"/>
    <property type="match status" value="1"/>
</dbReference>
<evidence type="ECO:0000259" key="17">
    <source>
        <dbReference type="Pfam" id="PF00912"/>
    </source>
</evidence>
<dbReference type="SUPFAM" id="SSF53955">
    <property type="entry name" value="Lysozyme-like"/>
    <property type="match status" value="1"/>
</dbReference>
<feature type="domain" description="Penicillin-binding protein transpeptidase" evidence="16">
    <location>
        <begin position="409"/>
        <end position="646"/>
    </location>
</feature>
<dbReference type="GO" id="GO:0008360">
    <property type="term" value="P:regulation of cell shape"/>
    <property type="evidence" value="ECO:0007669"/>
    <property type="project" value="UniProtKB-KW"/>
</dbReference>
<dbReference type="GO" id="GO:0009002">
    <property type="term" value="F:serine-type D-Ala-D-Ala carboxypeptidase activity"/>
    <property type="evidence" value="ECO:0007669"/>
    <property type="project" value="UniProtKB-EC"/>
</dbReference>
<sequence length="891" mass="93843">MVVSARGGGGERSLRRARPRAGRSGAGARVELSRRPSRLPLGTSGHPGAPPTIEDVMSTEPEPDHETRPEKGARYRAGRRKRTGWRRVFNWKVFGFTALGMLLLGAGAVGVAFAMIDVPEPNDFSTSETSIVYWDDGETELGRFSAENREIVGIEEIPQTLQQAVVAAEDRSFYENSGFSATGMIRAGWDALRGSSSGGGGSTITQQYVKNYYLTQDRSYTRKLRELVISVKIDQDVDKDQILADYLNTIWFGRGTYGVQTASRSYFGADVADLDLAQSAALAAILRSPTRYDPTLGPENAERFAQRFQYVLDGMVATGAIDEATAADTVAPEVLPEQQVNRYGGPNGYLLMMVRDELLAMGYDEQEIETGGLRVTSTFSAVAQTAALRAIEEERPTEDADGVRIGLAAVRPGDGAVVAVYGGPDAVAQSYNDAVDAIPQAGSTVKPFVLAAGLENGYSLRSRFWGNSPFDPPELGPPVNNQGNRDYGRNVTLERAMENSINTAFVDLAMELGPETVVDSLVRAGFPDDEQLQANLNPRVAIGIGGVSALNMANSYATLASQGLHAGTYTVRQIVDRDGAVAFEHEAAPERVFEEDVTRDVTYSLTETVDGGTAEVARDLDRPVAAKTGTHDDLTAWFSGYTPQLAASVVYFRGDGTESLDGVGGMESFSGGAYPGRTWTAFMEAALEGQPEEEFPEPANIRGENGNDGGGDERPERPNRPDDDDDDENDGGERGEENGGGNGDENGEENGAEQPGGDESGATESGTETGGDESGGAEPGTEWGGDESGATESGTETGGDESGATESGTDSGTDTGDTGDTSGDTGTDAGTDTGAEGGAESGTDAGDESGTTAPDSRASQAAVLLLGAGALTVGGLSRRGGPRAWLSGRRR</sequence>
<dbReference type="Pfam" id="PF00912">
    <property type="entry name" value="Transgly"/>
    <property type="match status" value="1"/>
</dbReference>
<evidence type="ECO:0000256" key="8">
    <source>
        <dbReference type="ARBA" id="ARBA00022960"/>
    </source>
</evidence>
<evidence type="ECO:0000256" key="15">
    <source>
        <dbReference type="SAM" id="Phobius"/>
    </source>
</evidence>
<keyword evidence="19" id="KW-1185">Reference proteome</keyword>
<dbReference type="PANTHER" id="PTHR32282">
    <property type="entry name" value="BINDING PROTEIN TRANSPEPTIDASE, PUTATIVE-RELATED"/>
    <property type="match status" value="1"/>
</dbReference>
<evidence type="ECO:0000256" key="11">
    <source>
        <dbReference type="ARBA" id="ARBA00023316"/>
    </source>
</evidence>
<evidence type="ECO:0000313" key="19">
    <source>
        <dbReference type="Proteomes" id="UP000295621"/>
    </source>
</evidence>
<evidence type="ECO:0000256" key="7">
    <source>
        <dbReference type="ARBA" id="ARBA00022801"/>
    </source>
</evidence>
<dbReference type="EMBL" id="SMKL01000019">
    <property type="protein sequence ID" value="TDC51871.1"/>
    <property type="molecule type" value="Genomic_DNA"/>
</dbReference>
<dbReference type="Pfam" id="PF00905">
    <property type="entry name" value="Transpeptidase"/>
    <property type="match status" value="1"/>
</dbReference>
<dbReference type="GO" id="GO:0030288">
    <property type="term" value="C:outer membrane-bounded periplasmic space"/>
    <property type="evidence" value="ECO:0007669"/>
    <property type="project" value="TreeGrafter"/>
</dbReference>
<comment type="catalytic activity">
    <reaction evidence="12">
        <text>Preferential cleavage: (Ac)2-L-Lys-D-Ala-|-D-Ala. Also transpeptidation of peptidyl-alanyl moieties that are N-acyl substituents of D-alanine.</text>
        <dbReference type="EC" id="3.4.16.4"/>
    </reaction>
</comment>
<name>A0A4R4RPR4_9ACTN</name>
<evidence type="ECO:0000259" key="16">
    <source>
        <dbReference type="Pfam" id="PF00905"/>
    </source>
</evidence>
<keyword evidence="4" id="KW-0645">Protease</keyword>
<evidence type="ECO:0000256" key="2">
    <source>
        <dbReference type="ARBA" id="ARBA00007739"/>
    </source>
</evidence>
<feature type="domain" description="Glycosyl transferase family 51" evidence="17">
    <location>
        <begin position="140"/>
        <end position="315"/>
    </location>
</feature>
<evidence type="ECO:0000256" key="5">
    <source>
        <dbReference type="ARBA" id="ARBA00022676"/>
    </source>
</evidence>
<feature type="transmembrane region" description="Helical" evidence="15">
    <location>
        <begin position="89"/>
        <end position="116"/>
    </location>
</feature>
<keyword evidence="5" id="KW-0328">Glycosyltransferase</keyword>
<evidence type="ECO:0000256" key="4">
    <source>
        <dbReference type="ARBA" id="ARBA00022670"/>
    </source>
</evidence>
<dbReference type="InterPro" id="IPR001460">
    <property type="entry name" value="PCN-bd_Tpept"/>
</dbReference>
<feature type="compositionally biased region" description="Gly residues" evidence="14">
    <location>
        <begin position="768"/>
        <end position="787"/>
    </location>
</feature>
<organism evidence="18 19">
    <name type="scientific">Jiangella ureilytica</name>
    <dbReference type="NCBI Taxonomy" id="2530374"/>
    <lineage>
        <taxon>Bacteria</taxon>
        <taxon>Bacillati</taxon>
        <taxon>Actinomycetota</taxon>
        <taxon>Actinomycetes</taxon>
        <taxon>Jiangellales</taxon>
        <taxon>Jiangellaceae</taxon>
        <taxon>Jiangella</taxon>
    </lineage>
</organism>
<feature type="compositionally biased region" description="Low complexity" evidence="14">
    <location>
        <begin position="802"/>
        <end position="834"/>
    </location>
</feature>
<keyword evidence="7" id="KW-0378">Hydrolase</keyword>
<evidence type="ECO:0000313" key="18">
    <source>
        <dbReference type="EMBL" id="TDC51871.1"/>
    </source>
</evidence>
<feature type="region of interest" description="Disordered" evidence="14">
    <location>
        <begin position="1"/>
        <end position="77"/>
    </location>
</feature>
<reference evidence="18 19" key="1">
    <citation type="submission" date="2019-02" db="EMBL/GenBank/DDBJ databases">
        <title>Draft genome sequences of novel Actinobacteria.</title>
        <authorList>
            <person name="Sahin N."/>
            <person name="Ay H."/>
            <person name="Saygin H."/>
        </authorList>
    </citation>
    <scope>NUCLEOTIDE SEQUENCE [LARGE SCALE GENOMIC DNA]</scope>
    <source>
        <strain evidence="18 19">KC603</strain>
    </source>
</reference>
<feature type="compositionally biased region" description="Basic and acidic residues" evidence="14">
    <location>
        <begin position="62"/>
        <end position="73"/>
    </location>
</feature>
<dbReference type="GO" id="GO:0071555">
    <property type="term" value="P:cell wall organization"/>
    <property type="evidence" value="ECO:0007669"/>
    <property type="project" value="UniProtKB-KW"/>
</dbReference>